<dbReference type="EMBL" id="VSRR010052475">
    <property type="protein sequence ID" value="MPC79932.1"/>
    <property type="molecule type" value="Genomic_DNA"/>
</dbReference>
<keyword evidence="2" id="KW-1185">Reference proteome</keyword>
<evidence type="ECO:0000313" key="1">
    <source>
        <dbReference type="EMBL" id="MPC79932.1"/>
    </source>
</evidence>
<reference evidence="1 2" key="1">
    <citation type="submission" date="2019-05" db="EMBL/GenBank/DDBJ databases">
        <title>Another draft genome of Portunus trituberculatus and its Hox gene families provides insights of decapod evolution.</title>
        <authorList>
            <person name="Jeong J.-H."/>
            <person name="Song I."/>
            <person name="Kim S."/>
            <person name="Choi T."/>
            <person name="Kim D."/>
            <person name="Ryu S."/>
            <person name="Kim W."/>
        </authorList>
    </citation>
    <scope>NUCLEOTIDE SEQUENCE [LARGE SCALE GENOMIC DNA]</scope>
    <source>
        <tissue evidence="1">Muscle</tissue>
    </source>
</reference>
<dbReference type="AlphaFoldDB" id="A0A5B7I857"/>
<organism evidence="1 2">
    <name type="scientific">Portunus trituberculatus</name>
    <name type="common">Swimming crab</name>
    <name type="synonym">Neptunus trituberculatus</name>
    <dbReference type="NCBI Taxonomy" id="210409"/>
    <lineage>
        <taxon>Eukaryota</taxon>
        <taxon>Metazoa</taxon>
        <taxon>Ecdysozoa</taxon>
        <taxon>Arthropoda</taxon>
        <taxon>Crustacea</taxon>
        <taxon>Multicrustacea</taxon>
        <taxon>Malacostraca</taxon>
        <taxon>Eumalacostraca</taxon>
        <taxon>Eucarida</taxon>
        <taxon>Decapoda</taxon>
        <taxon>Pleocyemata</taxon>
        <taxon>Brachyura</taxon>
        <taxon>Eubrachyura</taxon>
        <taxon>Portunoidea</taxon>
        <taxon>Portunidae</taxon>
        <taxon>Portuninae</taxon>
        <taxon>Portunus</taxon>
    </lineage>
</organism>
<sequence>MCTLPGKLQFLKASVLQREEKWTSLCVLLKGTLSYLAQQCEGDRRWCGAVGRWCGGWGLDELAGWGWSSGDQGRDWPGWLYPLSGDQGGVGL</sequence>
<evidence type="ECO:0000313" key="2">
    <source>
        <dbReference type="Proteomes" id="UP000324222"/>
    </source>
</evidence>
<accession>A0A5B7I857</accession>
<comment type="caution">
    <text evidence="1">The sequence shown here is derived from an EMBL/GenBank/DDBJ whole genome shotgun (WGS) entry which is preliminary data.</text>
</comment>
<gene>
    <name evidence="1" type="ORF">E2C01_074489</name>
</gene>
<name>A0A5B7I857_PORTR</name>
<proteinExistence type="predicted"/>
<dbReference type="Proteomes" id="UP000324222">
    <property type="component" value="Unassembled WGS sequence"/>
</dbReference>
<protein>
    <submittedName>
        <fullName evidence="1">Uncharacterized protein</fullName>
    </submittedName>
</protein>